<keyword evidence="6" id="KW-0378">Hydrolase</keyword>
<proteinExistence type="inferred from homology"/>
<keyword evidence="17" id="KW-1185">Reference proteome</keyword>
<dbReference type="Gene3D" id="2.60.40.10">
    <property type="entry name" value="Immunoglobulins"/>
    <property type="match status" value="3"/>
</dbReference>
<evidence type="ECO:0000259" key="13">
    <source>
        <dbReference type="PROSITE" id="PS50055"/>
    </source>
</evidence>
<feature type="domain" description="Tyrosine specific protein phosphatases" evidence="14">
    <location>
        <begin position="681"/>
        <end position="754"/>
    </location>
</feature>
<evidence type="ECO:0000313" key="17">
    <source>
        <dbReference type="Proteomes" id="UP001209878"/>
    </source>
</evidence>
<dbReference type="InterPro" id="IPR003595">
    <property type="entry name" value="Tyr_Pase_cat"/>
</dbReference>
<dbReference type="Pfam" id="PF23144">
    <property type="entry name" value="Fn3_PTPRU"/>
    <property type="match status" value="1"/>
</dbReference>
<feature type="domain" description="Fibronectin type-III" evidence="15">
    <location>
        <begin position="143"/>
        <end position="247"/>
    </location>
</feature>
<feature type="domain" description="Tyrosine specific protein phosphatases" evidence="14">
    <location>
        <begin position="973"/>
        <end position="1050"/>
    </location>
</feature>
<evidence type="ECO:0000256" key="10">
    <source>
        <dbReference type="ARBA" id="ARBA00023180"/>
    </source>
</evidence>
<dbReference type="InterPro" id="IPR050348">
    <property type="entry name" value="Protein-Tyr_Phosphatase"/>
</dbReference>
<dbReference type="InterPro" id="IPR029021">
    <property type="entry name" value="Prot-tyrosine_phosphatase-like"/>
</dbReference>
<evidence type="ECO:0000256" key="7">
    <source>
        <dbReference type="ARBA" id="ARBA00022912"/>
    </source>
</evidence>
<dbReference type="PROSITE" id="PS50056">
    <property type="entry name" value="TYR_PHOSPHATASE_2"/>
    <property type="match status" value="2"/>
</dbReference>
<dbReference type="SMART" id="SM00194">
    <property type="entry name" value="PTPc"/>
    <property type="match status" value="2"/>
</dbReference>
<dbReference type="AlphaFoldDB" id="A0AAD9L164"/>
<dbReference type="SUPFAM" id="SSF49265">
    <property type="entry name" value="Fibronectin type III"/>
    <property type="match status" value="2"/>
</dbReference>
<evidence type="ECO:0000256" key="1">
    <source>
        <dbReference type="ARBA" id="ARBA00004479"/>
    </source>
</evidence>
<dbReference type="Pfam" id="PF00102">
    <property type="entry name" value="Y_phosphatase"/>
    <property type="match status" value="2"/>
</dbReference>
<comment type="caution">
    <text evidence="16">The sequence shown here is derived from an EMBL/GenBank/DDBJ whole genome shotgun (WGS) entry which is preliminary data.</text>
</comment>
<dbReference type="InterPro" id="IPR000242">
    <property type="entry name" value="PTP_cat"/>
</dbReference>
<dbReference type="PROSITE" id="PS50853">
    <property type="entry name" value="FN3"/>
    <property type="match status" value="3"/>
</dbReference>
<dbReference type="InterPro" id="IPR036116">
    <property type="entry name" value="FN3_sf"/>
</dbReference>
<dbReference type="InterPro" id="IPR000387">
    <property type="entry name" value="Tyr_Pase_dom"/>
</dbReference>
<evidence type="ECO:0000256" key="3">
    <source>
        <dbReference type="ARBA" id="ARBA00013064"/>
    </source>
</evidence>
<sequence>MIVHIDILQAYTTYGVTVRYVNSRGSGPWSREHSVTTKQAAPTVPRSVQVTNQSESTLHVTWLSPSPPNGVIKNYRVQYWPAGGEDDKMAPVQRVASGTSRTIRDLRPHTTYFIQVFAQTEAVANSGWGNGSTPISHVTSDGKPSQPELVERTFRNESCIGIRWSAPATPNGVVTGYKVLYKAVQVLSVANIVPDEQEKETPAQQRTLLVCSLLAAAKYVIKVKAQTRTRYGDARVLTTWTEVAMPPMPPVPTLDAFGETTASITIRPVTARGGPVSSYFIVVAAIPRESRRRRRRAIDDPSKTLPGYTTAQLPADDVTSERSFIIGDDARYGPYRNIPLEGGKSYTFYYVVASEVDGKTKFAFSLTTASRDVSHPAVATTTTVRTSPPMTAAQTTSAAAVQAGRDNTLLIVGVCIAAFLLLLLIAVLLIVWLYRKSQAPKPGNLPPTWMDVYKSKFGSSTIAKPTPKWSDIYELNTSRFPIYDTSYSPDDLKVAEIYHNKPRIPCEDEYRKLPHKAQCTTEAAERSENRNKNRFDHLLAYDHSRIVLRPPLRLDTDYVNANYIHGYNSDNAYIAAQSPFNEATMCDFWAMVYQEGVSHVVFMARLTEDGIVKCEQYWPDAGLETYGHVTVRHVATRHYADFTQRTFDISAGGGQRARRVTQHQFTAWPDHGTPADPIPLYEFRTMLRARTPANRKSGPLLVHCGTGVSRAAVFIAVDSLLEQAREEHVVNVFNFCNKMRRNRVMMVRTLKQYLFIYDVLFEALITTYNVVGADLKVNYRELSRTNPATNKSCFREQFEVLEEFVPPVDPTQTVSALTEANRKKNRFGTIVASDRHRPILKSPLIPGRTDYINALYVDTYARTNGFIVTHTPLTNTVADLWKLVYDYDVTTIVSMNGSDFHEDSCAEYWPIGVATRNFEPFLIKPMGSDDYDHMTVKSVELSCVHNPSTRARLVKQFRFESWKMYDKVPWSREGFLLLLDAVNDWQRQSAFPESPVLVHCMDGASQSGLYCACSILCEKMRANGQVDVFHTIKRMKRRRPHFVNSLEQYKFCFKTLWDFMNTRMPAVKNLSDSGSSHWSHSR</sequence>
<feature type="domain" description="Tyrosine-protein phosphatase" evidence="13">
    <location>
        <begin position="506"/>
        <end position="763"/>
    </location>
</feature>
<reference evidence="16" key="1">
    <citation type="journal article" date="2023" name="Mol. Biol. Evol.">
        <title>Third-Generation Sequencing Reveals the Adaptive Role of the Epigenome in Three Deep-Sea Polychaetes.</title>
        <authorList>
            <person name="Perez M."/>
            <person name="Aroh O."/>
            <person name="Sun Y."/>
            <person name="Lan Y."/>
            <person name="Juniper S.K."/>
            <person name="Young C.R."/>
            <person name="Angers B."/>
            <person name="Qian P.Y."/>
        </authorList>
    </citation>
    <scope>NUCLEOTIDE SEQUENCE</scope>
    <source>
        <strain evidence="16">R07B-5</strain>
    </source>
</reference>
<dbReference type="Proteomes" id="UP001209878">
    <property type="component" value="Unassembled WGS sequence"/>
</dbReference>
<protein>
    <recommendedName>
        <fullName evidence="3">protein-tyrosine-phosphatase</fullName>
        <ecNumber evidence="3">3.1.3.48</ecNumber>
    </recommendedName>
</protein>
<evidence type="ECO:0000256" key="5">
    <source>
        <dbReference type="ARBA" id="ARBA00022729"/>
    </source>
</evidence>
<keyword evidence="9 12" id="KW-0472">Membrane</keyword>
<dbReference type="InterPro" id="IPR013783">
    <property type="entry name" value="Ig-like_fold"/>
</dbReference>
<name>A0AAD9L164_RIDPI</name>
<comment type="similarity">
    <text evidence="2">Belongs to the protein-tyrosine phosphatase family.</text>
</comment>
<comment type="subcellular location">
    <subcellularLocation>
        <location evidence="1">Membrane</location>
        <topology evidence="1">Single-pass type I membrane protein</topology>
    </subcellularLocation>
</comment>
<evidence type="ECO:0000256" key="2">
    <source>
        <dbReference type="ARBA" id="ARBA00009580"/>
    </source>
</evidence>
<feature type="domain" description="Tyrosine-protein phosphatase" evidence="13">
    <location>
        <begin position="794"/>
        <end position="1059"/>
    </location>
</feature>
<accession>A0AAD9L164</accession>
<dbReference type="InterPro" id="IPR003961">
    <property type="entry name" value="FN3_dom"/>
</dbReference>
<evidence type="ECO:0000256" key="4">
    <source>
        <dbReference type="ARBA" id="ARBA00022692"/>
    </source>
</evidence>
<dbReference type="FunFam" id="3.90.190.10:FF:000102">
    <property type="entry name" value="Receptor-type tyrosine-protein phosphatase"/>
    <property type="match status" value="2"/>
</dbReference>
<dbReference type="PANTHER" id="PTHR19134:SF562">
    <property type="entry name" value="PROTEIN-TYROSINE-PHOSPHATASE"/>
    <property type="match status" value="1"/>
</dbReference>
<dbReference type="GO" id="GO:0016020">
    <property type="term" value="C:membrane"/>
    <property type="evidence" value="ECO:0007669"/>
    <property type="project" value="UniProtKB-SubCell"/>
</dbReference>
<feature type="domain" description="Fibronectin type-III" evidence="15">
    <location>
        <begin position="1"/>
        <end position="40"/>
    </location>
</feature>
<dbReference type="PRINTS" id="PR00700">
    <property type="entry name" value="PRTYPHPHTASE"/>
</dbReference>
<evidence type="ECO:0000259" key="15">
    <source>
        <dbReference type="PROSITE" id="PS50853"/>
    </source>
</evidence>
<dbReference type="SUPFAM" id="SSF52799">
    <property type="entry name" value="(Phosphotyrosine protein) phosphatases II"/>
    <property type="match status" value="2"/>
</dbReference>
<evidence type="ECO:0000259" key="14">
    <source>
        <dbReference type="PROSITE" id="PS50056"/>
    </source>
</evidence>
<evidence type="ECO:0000256" key="8">
    <source>
        <dbReference type="ARBA" id="ARBA00022989"/>
    </source>
</evidence>
<dbReference type="EC" id="3.1.3.48" evidence="3"/>
<dbReference type="GO" id="GO:0004725">
    <property type="term" value="F:protein tyrosine phosphatase activity"/>
    <property type="evidence" value="ECO:0007669"/>
    <property type="project" value="UniProtKB-EC"/>
</dbReference>
<dbReference type="EMBL" id="JAODUO010000397">
    <property type="protein sequence ID" value="KAK2181458.1"/>
    <property type="molecule type" value="Genomic_DNA"/>
</dbReference>
<evidence type="ECO:0000256" key="12">
    <source>
        <dbReference type="SAM" id="Phobius"/>
    </source>
</evidence>
<dbReference type="SMART" id="SM00060">
    <property type="entry name" value="FN3"/>
    <property type="match status" value="2"/>
</dbReference>
<keyword evidence="10" id="KW-0325">Glycoprotein</keyword>
<dbReference type="Pfam" id="PF00041">
    <property type="entry name" value="fn3"/>
    <property type="match status" value="2"/>
</dbReference>
<keyword evidence="5" id="KW-0732">Signal</keyword>
<evidence type="ECO:0000256" key="11">
    <source>
        <dbReference type="ARBA" id="ARBA00051722"/>
    </source>
</evidence>
<comment type="catalytic activity">
    <reaction evidence="11">
        <text>O-phospho-L-tyrosyl-[protein] + H2O = L-tyrosyl-[protein] + phosphate</text>
        <dbReference type="Rhea" id="RHEA:10684"/>
        <dbReference type="Rhea" id="RHEA-COMP:10136"/>
        <dbReference type="Rhea" id="RHEA-COMP:20101"/>
        <dbReference type="ChEBI" id="CHEBI:15377"/>
        <dbReference type="ChEBI" id="CHEBI:43474"/>
        <dbReference type="ChEBI" id="CHEBI:46858"/>
        <dbReference type="ChEBI" id="CHEBI:61978"/>
        <dbReference type="EC" id="3.1.3.48"/>
    </reaction>
</comment>
<dbReference type="SMART" id="SM00404">
    <property type="entry name" value="PTPc_motif"/>
    <property type="match status" value="2"/>
</dbReference>
<evidence type="ECO:0000256" key="9">
    <source>
        <dbReference type="ARBA" id="ARBA00023136"/>
    </source>
</evidence>
<dbReference type="Gene3D" id="3.90.190.10">
    <property type="entry name" value="Protein tyrosine phosphatase superfamily"/>
    <property type="match status" value="2"/>
</dbReference>
<dbReference type="PANTHER" id="PTHR19134">
    <property type="entry name" value="RECEPTOR-TYPE TYROSINE-PROTEIN PHOSPHATASE"/>
    <property type="match status" value="1"/>
</dbReference>
<evidence type="ECO:0000313" key="16">
    <source>
        <dbReference type="EMBL" id="KAK2181458.1"/>
    </source>
</evidence>
<dbReference type="CDD" id="cd00063">
    <property type="entry name" value="FN3"/>
    <property type="match status" value="3"/>
</dbReference>
<keyword evidence="4 12" id="KW-0812">Transmembrane</keyword>
<dbReference type="PROSITE" id="PS50055">
    <property type="entry name" value="TYR_PHOSPHATASE_PTP"/>
    <property type="match status" value="2"/>
</dbReference>
<organism evidence="16 17">
    <name type="scientific">Ridgeia piscesae</name>
    <name type="common">Tubeworm</name>
    <dbReference type="NCBI Taxonomy" id="27915"/>
    <lineage>
        <taxon>Eukaryota</taxon>
        <taxon>Metazoa</taxon>
        <taxon>Spiralia</taxon>
        <taxon>Lophotrochozoa</taxon>
        <taxon>Annelida</taxon>
        <taxon>Polychaeta</taxon>
        <taxon>Sedentaria</taxon>
        <taxon>Canalipalpata</taxon>
        <taxon>Sabellida</taxon>
        <taxon>Siboglinidae</taxon>
        <taxon>Ridgeia</taxon>
    </lineage>
</organism>
<gene>
    <name evidence="16" type="ORF">NP493_397g02021</name>
</gene>
<feature type="domain" description="Fibronectin type-III" evidence="15">
    <location>
        <begin position="44"/>
        <end position="142"/>
    </location>
</feature>
<feature type="transmembrane region" description="Helical" evidence="12">
    <location>
        <begin position="409"/>
        <end position="434"/>
    </location>
</feature>
<dbReference type="InterPro" id="IPR057598">
    <property type="entry name" value="Fn3_PTPRU"/>
</dbReference>
<keyword evidence="7" id="KW-0904">Protein phosphatase</keyword>
<keyword evidence="8 12" id="KW-1133">Transmembrane helix</keyword>
<evidence type="ECO:0000256" key="6">
    <source>
        <dbReference type="ARBA" id="ARBA00022801"/>
    </source>
</evidence>